<dbReference type="Proteomes" id="UP000838748">
    <property type="component" value="Unassembled WGS sequence"/>
</dbReference>
<proteinExistence type="predicted"/>
<feature type="transmembrane region" description="Helical" evidence="1">
    <location>
        <begin position="21"/>
        <end position="43"/>
    </location>
</feature>
<keyword evidence="1" id="KW-0472">Membrane</keyword>
<dbReference type="RefSeq" id="WP_237362922.1">
    <property type="nucleotide sequence ID" value="NZ_CAKLDM010000002.1"/>
</dbReference>
<evidence type="ECO:0000256" key="1">
    <source>
        <dbReference type="SAM" id="Phobius"/>
    </source>
</evidence>
<keyword evidence="1" id="KW-1133">Transmembrane helix</keyword>
<evidence type="ECO:0000313" key="3">
    <source>
        <dbReference type="EMBL" id="CAH0541197.1"/>
    </source>
</evidence>
<evidence type="ECO:0000259" key="2">
    <source>
        <dbReference type="Pfam" id="PF07811"/>
    </source>
</evidence>
<dbReference type="InterPro" id="IPR012495">
    <property type="entry name" value="TadE-like_dom"/>
</dbReference>
<comment type="caution">
    <text evidence="3">The sequence shown here is derived from an EMBL/GenBank/DDBJ whole genome shotgun (WGS) entry which is preliminary data.</text>
</comment>
<reference evidence="3" key="1">
    <citation type="submission" date="2021-11" db="EMBL/GenBank/DDBJ databases">
        <authorList>
            <person name="Rodrigo-Torres L."/>
            <person name="Arahal R. D."/>
            <person name="Lucena T."/>
        </authorList>
    </citation>
    <scope>NUCLEOTIDE SEQUENCE</scope>
    <source>
        <strain evidence="3">CECT 7928</strain>
    </source>
</reference>
<name>A0ABM9A7F6_9VIBR</name>
<keyword evidence="1" id="KW-0812">Transmembrane</keyword>
<organism evidence="3 4">
    <name type="scientific">Vibrio marisflavi CECT 7928</name>
    <dbReference type="NCBI Taxonomy" id="634439"/>
    <lineage>
        <taxon>Bacteria</taxon>
        <taxon>Pseudomonadati</taxon>
        <taxon>Pseudomonadota</taxon>
        <taxon>Gammaproteobacteria</taxon>
        <taxon>Vibrionales</taxon>
        <taxon>Vibrionaceae</taxon>
        <taxon>Vibrio</taxon>
    </lineage>
</organism>
<feature type="domain" description="TadE-like" evidence="2">
    <location>
        <begin position="15"/>
        <end position="57"/>
    </location>
</feature>
<accession>A0ABM9A7F6</accession>
<dbReference type="Pfam" id="PF07811">
    <property type="entry name" value="TadE"/>
    <property type="match status" value="1"/>
</dbReference>
<protein>
    <recommendedName>
        <fullName evidence="2">TadE-like domain-containing protein</fullName>
    </recommendedName>
</protein>
<evidence type="ECO:0000313" key="4">
    <source>
        <dbReference type="Proteomes" id="UP000838748"/>
    </source>
</evidence>
<gene>
    <name evidence="3" type="ORF">VMF7928_03444</name>
</gene>
<sequence length="150" mass="15899">MLKHANKSSRKKNCGLAAVEFLITLPILFTLLAGIAEVGNAFITYNTINKMVQHAARYSVVDIYGTSGSSDVADYSVIRNMVVYGNAAGTGDAMVTDLTTSDVGITEAGNYVTITVNYTYQPMMGAFNSTIDFAVPLNASAMMYTGGATP</sequence>
<dbReference type="EMBL" id="CAKLDM010000002">
    <property type="protein sequence ID" value="CAH0541197.1"/>
    <property type="molecule type" value="Genomic_DNA"/>
</dbReference>
<keyword evidence="4" id="KW-1185">Reference proteome</keyword>